<evidence type="ECO:0000256" key="3">
    <source>
        <dbReference type="ARBA" id="ARBA00023136"/>
    </source>
</evidence>
<feature type="transmembrane region" description="Helical" evidence="4">
    <location>
        <begin position="144"/>
        <end position="164"/>
    </location>
</feature>
<dbReference type="PROSITE" id="PS50850">
    <property type="entry name" value="MFS"/>
    <property type="match status" value="1"/>
</dbReference>
<reference evidence="6 7" key="1">
    <citation type="submission" date="2018-04" db="EMBL/GenBank/DDBJ databases">
        <title>Genomic Encyclopedia of Archaeal and Bacterial Type Strains, Phase II (KMG-II): from individual species to whole genera.</title>
        <authorList>
            <person name="Goeker M."/>
        </authorList>
    </citation>
    <scope>NUCLEOTIDE SEQUENCE [LARGE SCALE GENOMIC DNA]</scope>
    <source>
        <strain evidence="6 7">DSM 25521</strain>
    </source>
</reference>
<comment type="caution">
    <text evidence="6">The sequence shown here is derived from an EMBL/GenBank/DDBJ whole genome shotgun (WGS) entry which is preliminary data.</text>
</comment>
<organism evidence="6 7">
    <name type="scientific">Phreatobacter oligotrophus</name>
    <dbReference type="NCBI Taxonomy" id="1122261"/>
    <lineage>
        <taxon>Bacteria</taxon>
        <taxon>Pseudomonadati</taxon>
        <taxon>Pseudomonadota</taxon>
        <taxon>Alphaproteobacteria</taxon>
        <taxon>Hyphomicrobiales</taxon>
        <taxon>Phreatobacteraceae</taxon>
        <taxon>Phreatobacter</taxon>
    </lineage>
</organism>
<dbReference type="Proteomes" id="UP000241808">
    <property type="component" value="Unassembled WGS sequence"/>
</dbReference>
<feature type="transmembrane region" description="Helical" evidence="4">
    <location>
        <begin position="20"/>
        <end position="41"/>
    </location>
</feature>
<evidence type="ECO:0000313" key="7">
    <source>
        <dbReference type="Proteomes" id="UP000241808"/>
    </source>
</evidence>
<feature type="transmembrane region" description="Helical" evidence="4">
    <location>
        <begin position="53"/>
        <end position="74"/>
    </location>
</feature>
<evidence type="ECO:0000256" key="1">
    <source>
        <dbReference type="ARBA" id="ARBA00022692"/>
    </source>
</evidence>
<gene>
    <name evidence="6" type="ORF">C8P69_10355</name>
</gene>
<dbReference type="EMBL" id="PZZL01000003">
    <property type="protein sequence ID" value="PTM60130.1"/>
    <property type="molecule type" value="Genomic_DNA"/>
</dbReference>
<evidence type="ECO:0000256" key="4">
    <source>
        <dbReference type="SAM" id="Phobius"/>
    </source>
</evidence>
<feature type="transmembrane region" description="Helical" evidence="4">
    <location>
        <begin position="170"/>
        <end position="192"/>
    </location>
</feature>
<feature type="transmembrane region" description="Helical" evidence="4">
    <location>
        <begin position="376"/>
        <end position="397"/>
    </location>
</feature>
<dbReference type="Pfam" id="PF07690">
    <property type="entry name" value="MFS_1"/>
    <property type="match status" value="1"/>
</dbReference>
<sequence length="408" mass="41579">MTTLSPPAETISTISAERRLLAQISLAHWVSHVHIMVVPALLPLLPGHFGRSFLEIGAALTVFNLVSLIVQGPMGLVCDRFGHRRVLTAGLVLGGSSFLMLAVMPSYPMLIVAMATAGLANGVYHPADYALLARGVDGARMGRAFSLHTFAGYLGTAMAPVLLLGTAALLGVPAAFTLAGLAGLLAALPVGLSREAAVSPAPSKATGDTKAGAPRRRLITGAVVSLMAMFMLLSLSTGGISSFSASALVMGYGIDLAGANTALTLFLFMSAMGVLAGGFVADRTARHGLVAAGAYLCTAIIAATLALTQPPVLVVTVMLGCAGFLSGIITPSRDMLVRAAAPKGSEGVVFGIVSTGFNLGGLVGPLLYAALLDRGLPTAVFAVAAGFMLCTVVLTLIQDRRTNASAPR</sequence>
<evidence type="ECO:0000256" key="2">
    <source>
        <dbReference type="ARBA" id="ARBA00022989"/>
    </source>
</evidence>
<dbReference type="InterPro" id="IPR020846">
    <property type="entry name" value="MFS_dom"/>
</dbReference>
<dbReference type="PANTHER" id="PTHR43129:SF1">
    <property type="entry name" value="FOSMIDOMYCIN RESISTANCE PROTEIN"/>
    <property type="match status" value="1"/>
</dbReference>
<feature type="transmembrane region" description="Helical" evidence="4">
    <location>
        <begin position="312"/>
        <end position="329"/>
    </location>
</feature>
<keyword evidence="1 4" id="KW-0812">Transmembrane</keyword>
<feature type="transmembrane region" description="Helical" evidence="4">
    <location>
        <begin position="288"/>
        <end position="306"/>
    </location>
</feature>
<keyword evidence="7" id="KW-1185">Reference proteome</keyword>
<evidence type="ECO:0000259" key="5">
    <source>
        <dbReference type="PROSITE" id="PS50850"/>
    </source>
</evidence>
<accession>A0A2T4ZE25</accession>
<feature type="transmembrane region" description="Helical" evidence="4">
    <location>
        <begin position="110"/>
        <end position="132"/>
    </location>
</feature>
<dbReference type="RefSeq" id="WP_108175692.1">
    <property type="nucleotide sequence ID" value="NZ_PZZL01000003.1"/>
</dbReference>
<feature type="transmembrane region" description="Helical" evidence="4">
    <location>
        <begin position="349"/>
        <end position="370"/>
    </location>
</feature>
<feature type="transmembrane region" description="Helical" evidence="4">
    <location>
        <begin position="86"/>
        <end position="104"/>
    </location>
</feature>
<feature type="domain" description="Major facilitator superfamily (MFS) profile" evidence="5">
    <location>
        <begin position="20"/>
        <end position="403"/>
    </location>
</feature>
<dbReference type="GO" id="GO:0022857">
    <property type="term" value="F:transmembrane transporter activity"/>
    <property type="evidence" value="ECO:0007669"/>
    <property type="project" value="InterPro"/>
</dbReference>
<dbReference type="Gene3D" id="1.20.1250.20">
    <property type="entry name" value="MFS general substrate transporter like domains"/>
    <property type="match status" value="2"/>
</dbReference>
<dbReference type="InterPro" id="IPR036259">
    <property type="entry name" value="MFS_trans_sf"/>
</dbReference>
<proteinExistence type="predicted"/>
<dbReference type="InterPro" id="IPR011701">
    <property type="entry name" value="MFS"/>
</dbReference>
<dbReference type="AlphaFoldDB" id="A0A2T4ZE25"/>
<dbReference type="OrthoDB" id="272777at2"/>
<name>A0A2T4ZE25_9HYPH</name>
<keyword evidence="3 4" id="KW-0472">Membrane</keyword>
<dbReference type="GO" id="GO:0005886">
    <property type="term" value="C:plasma membrane"/>
    <property type="evidence" value="ECO:0007669"/>
    <property type="project" value="TreeGrafter"/>
</dbReference>
<dbReference type="SUPFAM" id="SSF103473">
    <property type="entry name" value="MFS general substrate transporter"/>
    <property type="match status" value="1"/>
</dbReference>
<protein>
    <submittedName>
        <fullName evidence="6">Putative MFS family arabinose efflux permease</fullName>
    </submittedName>
</protein>
<dbReference type="PANTHER" id="PTHR43129">
    <property type="entry name" value="FOSMIDOMYCIN RESISTANCE PROTEIN"/>
    <property type="match status" value="1"/>
</dbReference>
<feature type="transmembrane region" description="Helical" evidence="4">
    <location>
        <begin position="218"/>
        <end position="241"/>
    </location>
</feature>
<keyword evidence="2 4" id="KW-1133">Transmembrane helix</keyword>
<evidence type="ECO:0000313" key="6">
    <source>
        <dbReference type="EMBL" id="PTM60130.1"/>
    </source>
</evidence>
<feature type="transmembrane region" description="Helical" evidence="4">
    <location>
        <begin position="261"/>
        <end position="281"/>
    </location>
</feature>